<evidence type="ECO:0000313" key="1">
    <source>
        <dbReference type="EMBL" id="RJY06470.1"/>
    </source>
</evidence>
<gene>
    <name evidence="1" type="ORF">D6867_12175</name>
</gene>
<proteinExistence type="predicted"/>
<accession>A0ABX9P671</accession>
<comment type="caution">
    <text evidence="1">The sequence shown here is derived from an EMBL/GenBank/DDBJ whole genome shotgun (WGS) entry which is preliminary data.</text>
</comment>
<name>A0ABX9P671_9STRE</name>
<protein>
    <recommendedName>
        <fullName evidence="3">Transposase</fullName>
    </recommendedName>
</protein>
<dbReference type="EMBL" id="RAHZ01000121">
    <property type="protein sequence ID" value="RJY06470.1"/>
    <property type="molecule type" value="Genomic_DNA"/>
</dbReference>
<sequence length="66" mass="7927">MLIQRLVRLAKRLLLIEKKPRIQLSKFQLKARLTAKSFLQVSSVMKKMRLETEELLLRWLTEKMAM</sequence>
<dbReference type="Proteomes" id="UP000285038">
    <property type="component" value="Unassembled WGS sequence"/>
</dbReference>
<reference evidence="1 2" key="1">
    <citation type="submission" date="2018-09" db="EMBL/GenBank/DDBJ databases">
        <authorList>
            <person name="Handem S."/>
        </authorList>
    </citation>
    <scope>NUCLEOTIDE SEQUENCE [LARGE SCALE GENOMIC DNA]</scope>
    <source>
        <strain evidence="1 2">Spain2270</strain>
    </source>
</reference>
<keyword evidence="2" id="KW-1185">Reference proteome</keyword>
<evidence type="ECO:0000313" key="2">
    <source>
        <dbReference type="Proteomes" id="UP000285038"/>
    </source>
</evidence>
<evidence type="ECO:0008006" key="3">
    <source>
        <dbReference type="Google" id="ProtNLM"/>
    </source>
</evidence>
<organism evidence="1 2">
    <name type="scientific">Streptococcus pseudopneumoniae</name>
    <dbReference type="NCBI Taxonomy" id="257758"/>
    <lineage>
        <taxon>Bacteria</taxon>
        <taxon>Bacillati</taxon>
        <taxon>Bacillota</taxon>
        <taxon>Bacilli</taxon>
        <taxon>Lactobacillales</taxon>
        <taxon>Streptococcaceae</taxon>
        <taxon>Streptococcus</taxon>
    </lineage>
</organism>